<comment type="caution">
    <text evidence="2">The sequence shown here is derived from an EMBL/GenBank/DDBJ whole genome shotgun (WGS) entry which is preliminary data.</text>
</comment>
<reference evidence="2" key="1">
    <citation type="submission" date="2021-02" db="EMBL/GenBank/DDBJ databases">
        <title>First Annotated Genome of the Yellow-green Alga Tribonema minus.</title>
        <authorList>
            <person name="Mahan K.M."/>
        </authorList>
    </citation>
    <scope>NUCLEOTIDE SEQUENCE</scope>
    <source>
        <strain evidence="2">UTEX B ZZ1240</strain>
    </source>
</reference>
<organism evidence="2 3">
    <name type="scientific">Tribonema minus</name>
    <dbReference type="NCBI Taxonomy" id="303371"/>
    <lineage>
        <taxon>Eukaryota</taxon>
        <taxon>Sar</taxon>
        <taxon>Stramenopiles</taxon>
        <taxon>Ochrophyta</taxon>
        <taxon>PX clade</taxon>
        <taxon>Xanthophyceae</taxon>
        <taxon>Tribonematales</taxon>
        <taxon>Tribonemataceae</taxon>
        <taxon>Tribonema</taxon>
    </lineage>
</organism>
<sequence length="191" mass="19423">MHSGGESRRQLLCLAACGLVIYSHAFAFHAGEDWNVNLKYWCELYFLRDAAKLEELADKLLPELSAADKVLALYSSGLLRQKDAEAYFLALTDIEAKQKAAAAGEAPAAAAAAAAPAQASDESGTLCDGNNTVHCNGALVVAAGGEGYGEWKALAGVALPAADAVAFGALTGAAAAALVQALGGGAEGLQE</sequence>
<feature type="signal peptide" evidence="1">
    <location>
        <begin position="1"/>
        <end position="27"/>
    </location>
</feature>
<feature type="chain" id="PRO_5032608079" evidence="1">
    <location>
        <begin position="28"/>
        <end position="191"/>
    </location>
</feature>
<keyword evidence="1" id="KW-0732">Signal</keyword>
<name>A0A835Z5N7_9STRA</name>
<evidence type="ECO:0000313" key="3">
    <source>
        <dbReference type="Proteomes" id="UP000664859"/>
    </source>
</evidence>
<evidence type="ECO:0000313" key="2">
    <source>
        <dbReference type="EMBL" id="KAG5187701.1"/>
    </source>
</evidence>
<dbReference type="Proteomes" id="UP000664859">
    <property type="component" value="Unassembled WGS sequence"/>
</dbReference>
<keyword evidence="3" id="KW-1185">Reference proteome</keyword>
<gene>
    <name evidence="2" type="ORF">JKP88DRAFT_253893</name>
</gene>
<proteinExistence type="predicted"/>
<protein>
    <submittedName>
        <fullName evidence="2">Uncharacterized protein</fullName>
    </submittedName>
</protein>
<accession>A0A835Z5N7</accession>
<dbReference type="EMBL" id="JAFCMP010000084">
    <property type="protein sequence ID" value="KAG5187701.1"/>
    <property type="molecule type" value="Genomic_DNA"/>
</dbReference>
<dbReference type="AlphaFoldDB" id="A0A835Z5N7"/>
<feature type="non-terminal residue" evidence="2">
    <location>
        <position position="1"/>
    </location>
</feature>
<evidence type="ECO:0000256" key="1">
    <source>
        <dbReference type="SAM" id="SignalP"/>
    </source>
</evidence>